<comment type="caution">
    <text evidence="2">The sequence shown here is derived from an EMBL/GenBank/DDBJ whole genome shotgun (WGS) entry which is preliminary data.</text>
</comment>
<protein>
    <recommendedName>
        <fullName evidence="1">DUF7869 domain-containing protein</fullName>
    </recommendedName>
</protein>
<dbReference type="EMBL" id="BGPR01000549">
    <property type="protein sequence ID" value="GBM25887.1"/>
    <property type="molecule type" value="Genomic_DNA"/>
</dbReference>
<gene>
    <name evidence="2" type="ORF">AVEN_94336_1</name>
</gene>
<sequence>MKGKAPQRLIKSLKNDTDEGVLAIAFVLQQALPTPKLTSGIQFYKRKLWTYNFCIHNIKTGAFKMYLWDETTVRRGSCEITSCVVHYLSNVEDCIKTVTMFSDNCFGQNKNLVLANLPLIHQDKFDEIRHVIMTPGHSYLPSDRDFGHIEKEVRHANVYSKNHYEHFITKCRQKKNIHGSSSHARFCFGLRPSSKIYKKIQLQGAKFKAGAIFEFTKNTNRGSIFTKVTILASNLQ</sequence>
<feature type="domain" description="DUF7869" evidence="1">
    <location>
        <begin position="64"/>
        <end position="176"/>
    </location>
</feature>
<dbReference type="InterPro" id="IPR057191">
    <property type="entry name" value="DUF7869"/>
</dbReference>
<organism evidence="2 3">
    <name type="scientific">Araneus ventricosus</name>
    <name type="common">Orbweaver spider</name>
    <name type="synonym">Epeira ventricosa</name>
    <dbReference type="NCBI Taxonomy" id="182803"/>
    <lineage>
        <taxon>Eukaryota</taxon>
        <taxon>Metazoa</taxon>
        <taxon>Ecdysozoa</taxon>
        <taxon>Arthropoda</taxon>
        <taxon>Chelicerata</taxon>
        <taxon>Arachnida</taxon>
        <taxon>Araneae</taxon>
        <taxon>Araneomorphae</taxon>
        <taxon>Entelegynae</taxon>
        <taxon>Araneoidea</taxon>
        <taxon>Araneidae</taxon>
        <taxon>Araneus</taxon>
    </lineage>
</organism>
<evidence type="ECO:0000313" key="2">
    <source>
        <dbReference type="EMBL" id="GBM25887.1"/>
    </source>
</evidence>
<dbReference type="PANTHER" id="PTHR10773">
    <property type="entry name" value="DNA-DIRECTED RNA POLYMERASES I, II, AND III SUBUNIT RPABC2"/>
    <property type="match status" value="1"/>
</dbReference>
<proteinExistence type="predicted"/>
<reference evidence="2 3" key="1">
    <citation type="journal article" date="2019" name="Sci. Rep.">
        <title>Orb-weaving spider Araneus ventricosus genome elucidates the spidroin gene catalogue.</title>
        <authorList>
            <person name="Kono N."/>
            <person name="Nakamura H."/>
            <person name="Ohtoshi R."/>
            <person name="Moran D.A.P."/>
            <person name="Shinohara A."/>
            <person name="Yoshida Y."/>
            <person name="Fujiwara M."/>
            <person name="Mori M."/>
            <person name="Tomita M."/>
            <person name="Arakawa K."/>
        </authorList>
    </citation>
    <scope>NUCLEOTIDE SEQUENCE [LARGE SCALE GENOMIC DNA]</scope>
</reference>
<evidence type="ECO:0000313" key="3">
    <source>
        <dbReference type="Proteomes" id="UP000499080"/>
    </source>
</evidence>
<dbReference type="Pfam" id="PF25273">
    <property type="entry name" value="DUF7869"/>
    <property type="match status" value="1"/>
</dbReference>
<dbReference type="PANTHER" id="PTHR10773:SF19">
    <property type="match status" value="1"/>
</dbReference>
<dbReference type="Proteomes" id="UP000499080">
    <property type="component" value="Unassembled WGS sequence"/>
</dbReference>
<dbReference type="OrthoDB" id="6747067at2759"/>
<name>A0A4Y2EAV1_ARAVE</name>
<accession>A0A4Y2EAV1</accession>
<keyword evidence="3" id="KW-1185">Reference proteome</keyword>
<evidence type="ECO:0000259" key="1">
    <source>
        <dbReference type="Pfam" id="PF25273"/>
    </source>
</evidence>
<dbReference type="AlphaFoldDB" id="A0A4Y2EAV1"/>